<dbReference type="AlphaFoldDB" id="A0A6C0I5E8"/>
<protein>
    <submittedName>
        <fullName evidence="2">Uncharacterized protein</fullName>
    </submittedName>
</protein>
<keyword evidence="1" id="KW-0472">Membrane</keyword>
<accession>A0A6C0I5E8</accession>
<organism evidence="2">
    <name type="scientific">viral metagenome</name>
    <dbReference type="NCBI Taxonomy" id="1070528"/>
    <lineage>
        <taxon>unclassified sequences</taxon>
        <taxon>metagenomes</taxon>
        <taxon>organismal metagenomes</taxon>
    </lineage>
</organism>
<feature type="transmembrane region" description="Helical" evidence="1">
    <location>
        <begin position="308"/>
        <end position="326"/>
    </location>
</feature>
<keyword evidence="1" id="KW-1133">Transmembrane helix</keyword>
<name>A0A6C0I5E8_9ZZZZ</name>
<keyword evidence="1" id="KW-0812">Transmembrane</keyword>
<feature type="transmembrane region" description="Helical" evidence="1">
    <location>
        <begin position="254"/>
        <end position="287"/>
    </location>
</feature>
<evidence type="ECO:0000256" key="1">
    <source>
        <dbReference type="SAM" id="Phobius"/>
    </source>
</evidence>
<proteinExistence type="predicted"/>
<sequence length="351" mass="39813">MALQNLKDVNASSDSPVSTPPQKFGDYFILITKILAGFIAFGWLTTSNYLNSLHINTDESYPVFGKVEVVKAGNKVERSNESILRKKGLSRFENLGLTTPAESMSNQYVENVDNPYATWFNPGTINMSDEDEIKEKVNMKWWLERTQQSSYQMGGLILHYVFNGLNGLVQVIDPNKAVPNKTDPIKTSPSASLVQFFSFIIWIVFGIGSIALFALLLVLVFFMWIPGFLGGLTAFMPWAYYTASPILQLYKKGLILLLTFAWMCVFGFVTGFPVIYEFGYLLYLMIFKQIKDDGSRFITELMKRMKQLVFIYVLVAVIIAFASKDFPNETKYAIAGVLCVSLFYVLYNIYM</sequence>
<evidence type="ECO:0000313" key="2">
    <source>
        <dbReference type="EMBL" id="QHT88012.1"/>
    </source>
</evidence>
<reference evidence="2" key="1">
    <citation type="journal article" date="2020" name="Nature">
        <title>Giant virus diversity and host interactions through global metagenomics.</title>
        <authorList>
            <person name="Schulz F."/>
            <person name="Roux S."/>
            <person name="Paez-Espino D."/>
            <person name="Jungbluth S."/>
            <person name="Walsh D.A."/>
            <person name="Denef V.J."/>
            <person name="McMahon K.D."/>
            <person name="Konstantinidis K.T."/>
            <person name="Eloe-Fadrosh E.A."/>
            <person name="Kyrpides N.C."/>
            <person name="Woyke T."/>
        </authorList>
    </citation>
    <scope>NUCLEOTIDE SEQUENCE</scope>
    <source>
        <strain evidence="2">GVMAG-M-3300023184-191</strain>
    </source>
</reference>
<feature type="transmembrane region" description="Helical" evidence="1">
    <location>
        <begin position="27"/>
        <end position="44"/>
    </location>
</feature>
<feature type="transmembrane region" description="Helical" evidence="1">
    <location>
        <begin position="332"/>
        <end position="350"/>
    </location>
</feature>
<dbReference type="EMBL" id="MN740107">
    <property type="protein sequence ID" value="QHT88012.1"/>
    <property type="molecule type" value="Genomic_DNA"/>
</dbReference>
<feature type="transmembrane region" description="Helical" evidence="1">
    <location>
        <begin position="196"/>
        <end position="225"/>
    </location>
</feature>